<sequence>MLSEPLERDTTRENEDQPQDDDSLFGSPPPSPLARGRSPSPTLALSEVPLAGLKVLSSGSSQNVGTIALPGSHAHSEQSINPIALSLSLPGGTCAPLLPQSLPPSQPQSRQGSIGRNDPPRPVLQPRSQSSAEIRRKPQTRKRKQTEPITRPSPPSIPFPDPSQPLPPHFLRSQQALLGHAGLIAGVRPSKLATSGGTSRGTSPSNPIVLDDHEAQVIPEPPLIGRSHVSYFKNLDPSKLPKPSNQEIVEMLIKQKDIFPVLENILKLLATGALGGRAAAPNAVLGTRLWASRPDQSRTFLPAKRRKLNQVPAGAADWDVPYPFQEGEGPAAYRQNWVRERGRQLISQLIGLVKVAARKAAAKKHLVEVEQKRQELPEEQKTRQEHGQSNAGVVNRQEGGRGANHYRHETGGMTLPVAQSPLQDEGNSELLGPEDRNANTVGTVNFKKLCHLTVEPGQSPTVPPSTDEAAPTTSFNSLFSALLAASDTKIGSSFGFTPPPTPPLLEPLSQLVPDSLPSSELPSNGNIDQSLIDSWMNILQTFPLQADNFCSGSTPPSENVSLGSLFGLASPADMSSFASPVNGYLSSFSTTPNPDAQQAQNFPLDFNQLDDLDLALNLTTGGASTSDTLGTLSSSTGDTPMDLTFDLSSLTQDASDGAQAPNTEHQVIAMDVDATSFNLSFPSITPSRSDNIGFNNLIDRQLLATSPSEPRGSSMPRATIQDAQSVTSTNEPRSPSTFLPSPISSFEPATPSSAGWDT</sequence>
<feature type="non-terminal residue" evidence="2">
    <location>
        <position position="758"/>
    </location>
</feature>
<feature type="region of interest" description="Disordered" evidence="1">
    <location>
        <begin position="705"/>
        <end position="758"/>
    </location>
</feature>
<accession>A0A9P6C457</accession>
<dbReference type="OrthoDB" id="3264780at2759"/>
<name>A0A9P6C457_9AGAR</name>
<comment type="caution">
    <text evidence="2">The sequence shown here is derived from an EMBL/GenBank/DDBJ whole genome shotgun (WGS) entry which is preliminary data.</text>
</comment>
<dbReference type="Proteomes" id="UP000807342">
    <property type="component" value="Unassembled WGS sequence"/>
</dbReference>
<feature type="compositionally biased region" description="Basic and acidic residues" evidence="1">
    <location>
        <begin position="370"/>
        <end position="386"/>
    </location>
</feature>
<feature type="compositionally biased region" description="Pro residues" evidence="1">
    <location>
        <begin position="151"/>
        <end position="168"/>
    </location>
</feature>
<gene>
    <name evidence="2" type="ORF">P691DRAFT_725109</name>
</gene>
<evidence type="ECO:0000313" key="2">
    <source>
        <dbReference type="EMBL" id="KAF9450892.1"/>
    </source>
</evidence>
<feature type="region of interest" description="Disordered" evidence="1">
    <location>
        <begin position="96"/>
        <end position="169"/>
    </location>
</feature>
<proteinExistence type="predicted"/>
<keyword evidence="3" id="KW-1185">Reference proteome</keyword>
<evidence type="ECO:0000256" key="1">
    <source>
        <dbReference type="SAM" id="MobiDB-lite"/>
    </source>
</evidence>
<evidence type="ECO:0000313" key="3">
    <source>
        <dbReference type="Proteomes" id="UP000807342"/>
    </source>
</evidence>
<feature type="region of interest" description="Disordered" evidence="1">
    <location>
        <begin position="1"/>
        <end position="43"/>
    </location>
</feature>
<protein>
    <submittedName>
        <fullName evidence="2">Uncharacterized protein</fullName>
    </submittedName>
</protein>
<dbReference type="AlphaFoldDB" id="A0A9P6C457"/>
<feature type="compositionally biased region" description="Basic and acidic residues" evidence="1">
    <location>
        <begin position="1"/>
        <end position="15"/>
    </location>
</feature>
<organism evidence="2 3">
    <name type="scientific">Macrolepiota fuliginosa MF-IS2</name>
    <dbReference type="NCBI Taxonomy" id="1400762"/>
    <lineage>
        <taxon>Eukaryota</taxon>
        <taxon>Fungi</taxon>
        <taxon>Dikarya</taxon>
        <taxon>Basidiomycota</taxon>
        <taxon>Agaricomycotina</taxon>
        <taxon>Agaricomycetes</taxon>
        <taxon>Agaricomycetidae</taxon>
        <taxon>Agaricales</taxon>
        <taxon>Agaricineae</taxon>
        <taxon>Agaricaceae</taxon>
        <taxon>Macrolepiota</taxon>
    </lineage>
</organism>
<reference evidence="2" key="1">
    <citation type="submission" date="2020-11" db="EMBL/GenBank/DDBJ databases">
        <authorList>
            <consortium name="DOE Joint Genome Institute"/>
            <person name="Ahrendt S."/>
            <person name="Riley R."/>
            <person name="Andreopoulos W."/>
            <person name="Labutti K."/>
            <person name="Pangilinan J."/>
            <person name="Ruiz-Duenas F.J."/>
            <person name="Barrasa J.M."/>
            <person name="Sanchez-Garcia M."/>
            <person name="Camarero S."/>
            <person name="Miyauchi S."/>
            <person name="Serrano A."/>
            <person name="Linde D."/>
            <person name="Babiker R."/>
            <person name="Drula E."/>
            <person name="Ayuso-Fernandez I."/>
            <person name="Pacheco R."/>
            <person name="Padilla G."/>
            <person name="Ferreira P."/>
            <person name="Barriuso J."/>
            <person name="Kellner H."/>
            <person name="Castanera R."/>
            <person name="Alfaro M."/>
            <person name="Ramirez L."/>
            <person name="Pisabarro A.G."/>
            <person name="Kuo A."/>
            <person name="Tritt A."/>
            <person name="Lipzen A."/>
            <person name="He G."/>
            <person name="Yan M."/>
            <person name="Ng V."/>
            <person name="Cullen D."/>
            <person name="Martin F."/>
            <person name="Rosso M.-N."/>
            <person name="Henrissat B."/>
            <person name="Hibbett D."/>
            <person name="Martinez A.T."/>
            <person name="Grigoriev I.V."/>
        </authorList>
    </citation>
    <scope>NUCLEOTIDE SEQUENCE</scope>
    <source>
        <strain evidence="2">MF-IS2</strain>
    </source>
</reference>
<feature type="region of interest" description="Disordered" evidence="1">
    <location>
        <begin position="370"/>
        <end position="437"/>
    </location>
</feature>
<dbReference type="EMBL" id="MU151095">
    <property type="protein sequence ID" value="KAF9450892.1"/>
    <property type="molecule type" value="Genomic_DNA"/>
</dbReference>
<feature type="compositionally biased region" description="Polar residues" evidence="1">
    <location>
        <begin position="721"/>
        <end position="744"/>
    </location>
</feature>